<comment type="caution">
    <text evidence="7">The sequence shown here is derived from an EMBL/GenBank/DDBJ whole genome shotgun (WGS) entry which is preliminary data.</text>
</comment>
<evidence type="ECO:0000256" key="5">
    <source>
        <dbReference type="HAMAP-Rule" id="MF_01562"/>
    </source>
</evidence>
<evidence type="ECO:0000256" key="1">
    <source>
        <dbReference type="ARBA" id="ARBA00022475"/>
    </source>
</evidence>
<proteinExistence type="inferred from homology"/>
<dbReference type="NCBIfam" id="NF010186">
    <property type="entry name" value="PRK13665.1"/>
    <property type="match status" value="1"/>
</dbReference>
<evidence type="ECO:0000313" key="8">
    <source>
        <dbReference type="Proteomes" id="UP001241748"/>
    </source>
</evidence>
<comment type="similarity">
    <text evidence="5">Belongs to the flotillin-like FloA family.</text>
</comment>
<organism evidence="7 8">
    <name type="scientific">Neobacillus driksii</name>
    <dbReference type="NCBI Taxonomy" id="3035913"/>
    <lineage>
        <taxon>Bacteria</taxon>
        <taxon>Bacillati</taxon>
        <taxon>Bacillota</taxon>
        <taxon>Bacilli</taxon>
        <taxon>Bacillales</taxon>
        <taxon>Bacillaceae</taxon>
        <taxon>Neobacillus</taxon>
    </lineage>
</organism>
<dbReference type="InterPro" id="IPR022853">
    <property type="entry name" value="FloA"/>
</dbReference>
<gene>
    <name evidence="5 7" type="primary">floA</name>
    <name evidence="7" type="ORF">P5G62_001855</name>
</gene>
<evidence type="ECO:0000256" key="3">
    <source>
        <dbReference type="ARBA" id="ARBA00022989"/>
    </source>
</evidence>
<name>A0ABV4YLZ9_9BACI</name>
<keyword evidence="6" id="KW-0175">Coiled coil</keyword>
<keyword evidence="1 5" id="KW-1003">Cell membrane</keyword>
<dbReference type="Pfam" id="PF12127">
    <property type="entry name" value="FloA"/>
    <property type="match status" value="1"/>
</dbReference>
<evidence type="ECO:0000313" key="7">
    <source>
        <dbReference type="EMBL" id="MFB3165885.1"/>
    </source>
</evidence>
<evidence type="ECO:0000256" key="6">
    <source>
        <dbReference type="SAM" id="Coils"/>
    </source>
</evidence>
<dbReference type="Proteomes" id="UP001241748">
    <property type="component" value="Unassembled WGS sequence"/>
</dbReference>
<comment type="function">
    <text evidence="5">Found in functional membrane microdomains (FMM) that may be equivalent to eukaryotic membrane rafts FMMs are highly dynamic and increase in number as cells age. Flotillins are thought to be important factors in membrane fluidity.</text>
</comment>
<feature type="coiled-coil region" evidence="6">
    <location>
        <begin position="225"/>
        <end position="282"/>
    </location>
</feature>
<evidence type="ECO:0000256" key="4">
    <source>
        <dbReference type="ARBA" id="ARBA00023136"/>
    </source>
</evidence>
<comment type="subunit">
    <text evidence="5">Homooligomerizes.</text>
</comment>
<evidence type="ECO:0000256" key="2">
    <source>
        <dbReference type="ARBA" id="ARBA00022692"/>
    </source>
</evidence>
<keyword evidence="8" id="KW-1185">Reference proteome</keyword>
<dbReference type="HAMAP" id="MF_01562">
    <property type="entry name" value="FloA"/>
    <property type="match status" value="1"/>
</dbReference>
<sequence length="321" mass="34385">MIGIIVVALIFLGILLSFVPVMLWVSALAAGVRISIFTLVGMRLRRVTPSRVVNPLIKAHKAGLNVTTNQLESHYLAGGNVDRVVNALIAAHRANIELSFERCAAIDLAGRDVLEAVQMSVNPKVIETPFIAGVAMNGIEVKAKARITVRANIDRLVGGAGEDTVVARVGEGVISTIGSSLDHSKVLESPELISQTVLAKGLDSGTAFEILSIDIADVDLGRNIGAELQTEQAEADKKIAQAKAEERRAMAVATEQEMKARVEEMRAKVVEAEAEVPLAMAEALKSGNISVMEYMNYKNISADTEMRGSIGKMTGDKKDDR</sequence>
<keyword evidence="4 5" id="KW-0472">Membrane</keyword>
<accession>A0ABV4YLZ9</accession>
<dbReference type="RefSeq" id="WP_179597127.1">
    <property type="nucleotide sequence ID" value="NZ_JACCBX010000003.1"/>
</dbReference>
<dbReference type="EMBL" id="JAROBZ020000001">
    <property type="protein sequence ID" value="MFB3165885.1"/>
    <property type="molecule type" value="Genomic_DNA"/>
</dbReference>
<keyword evidence="2 5" id="KW-0812">Transmembrane</keyword>
<protein>
    <recommendedName>
        <fullName evidence="5">Flotillin-like protein FloA</fullName>
    </recommendedName>
</protein>
<keyword evidence="3 5" id="KW-1133">Transmembrane helix</keyword>
<reference evidence="7 8" key="1">
    <citation type="submission" date="2024-05" db="EMBL/GenBank/DDBJ databases">
        <authorList>
            <person name="Venkateswaran K."/>
        </authorList>
    </citation>
    <scope>NUCLEOTIDE SEQUENCE [LARGE SCALE GENOMIC DNA]</scope>
    <source>
        <strain evidence="7 8">179-C4-2-HS</strain>
    </source>
</reference>